<dbReference type="InterPro" id="IPR030963">
    <property type="entry name" value="DHQ_synth_fam"/>
</dbReference>
<sequence>MKTVRVELGNRSYPIYVGEGLLVRVGELTRQHLPGRRLMVISNSTVTGLYGEFLKRNLEAAGWKVLWAEMLDGEEHKNLATVSRLYDLAVEGGLERGDAILAFGGGVVGDVAGFVAATFMRGIAWGQVPTTLLAQVDASVGGKVGVNHPKGKNLIGAFHQPRLVVADVATLRSLPRREIASGMAEVVKYGVIRSASFFAWLEENVEELLSLVPEALTHAVATSCRIKAEVVAADERESGLRAILNFGHTVGHALEAMTDYTRFTHGEAVAIGMVVASRLARHLGLGFTAEEEERLVNLLEAIGLPTSLPPGTDPRELLLFMQRDKKVKEGKLTFVLPRRIGEVEVVREVPQEILLEVLSA</sequence>
<feature type="binding site" evidence="18">
    <location>
        <position position="265"/>
    </location>
    <ligand>
        <name>Zn(2+)</name>
        <dbReference type="ChEBI" id="CHEBI:29105"/>
    </ligand>
</feature>
<comment type="function">
    <text evidence="18">Catalyzes the conversion of 3-deoxy-D-arabino-heptulosonate 7-phosphate (DAHP) to dehydroquinate (DHQ).</text>
</comment>
<dbReference type="GO" id="GO:0008652">
    <property type="term" value="P:amino acid biosynthetic process"/>
    <property type="evidence" value="ECO:0007669"/>
    <property type="project" value="UniProtKB-KW"/>
</dbReference>
<dbReference type="SUPFAM" id="SSF56796">
    <property type="entry name" value="Dehydroquinate synthase-like"/>
    <property type="match status" value="1"/>
</dbReference>
<dbReference type="Proteomes" id="UP000256329">
    <property type="component" value="Unassembled WGS sequence"/>
</dbReference>
<gene>
    <name evidence="18" type="primary">aroB</name>
    <name evidence="21" type="ORF">DXX99_08940</name>
</gene>
<dbReference type="Gene3D" id="3.40.50.1970">
    <property type="match status" value="1"/>
</dbReference>
<dbReference type="PIRSF" id="PIRSF001455">
    <property type="entry name" value="DHQ_synth"/>
    <property type="match status" value="1"/>
</dbReference>
<dbReference type="HAMAP" id="MF_00110">
    <property type="entry name" value="DHQ_synthase"/>
    <property type="match status" value="1"/>
</dbReference>
<keyword evidence="13 18" id="KW-0862">Zinc</keyword>
<feature type="domain" description="3-dehydroquinate synthase C-terminal" evidence="20">
    <location>
        <begin position="182"/>
        <end position="327"/>
    </location>
</feature>
<name>A0A3D8P1M1_9THEO</name>
<feature type="binding site" evidence="18">
    <location>
        <begin position="130"/>
        <end position="131"/>
    </location>
    <ligand>
        <name>NAD(+)</name>
        <dbReference type="ChEBI" id="CHEBI:57540"/>
    </ligand>
</feature>
<evidence type="ECO:0000256" key="2">
    <source>
        <dbReference type="ARBA" id="ARBA00001911"/>
    </source>
</evidence>
<keyword evidence="15 18" id="KW-0057">Aromatic amino acid biosynthesis</keyword>
<dbReference type="Pfam" id="PF24621">
    <property type="entry name" value="DHQS_C"/>
    <property type="match status" value="1"/>
</dbReference>
<dbReference type="GO" id="GO:0000166">
    <property type="term" value="F:nucleotide binding"/>
    <property type="evidence" value="ECO:0007669"/>
    <property type="project" value="UniProtKB-KW"/>
</dbReference>
<dbReference type="InterPro" id="IPR050071">
    <property type="entry name" value="Dehydroquinate_synthase"/>
</dbReference>
<evidence type="ECO:0000256" key="9">
    <source>
        <dbReference type="ARBA" id="ARBA00022490"/>
    </source>
</evidence>
<comment type="pathway">
    <text evidence="5 18">Metabolic intermediate biosynthesis; chorismate biosynthesis; chorismate from D-erythrose 4-phosphate and phosphoenolpyruvate: step 2/7.</text>
</comment>
<evidence type="ECO:0000313" key="21">
    <source>
        <dbReference type="EMBL" id="RDV81748.1"/>
    </source>
</evidence>
<evidence type="ECO:0000256" key="8">
    <source>
        <dbReference type="ARBA" id="ARBA00017684"/>
    </source>
</evidence>
<comment type="cofactor">
    <cofactor evidence="2 18">
        <name>NAD(+)</name>
        <dbReference type="ChEBI" id="CHEBI:57540"/>
    </cofactor>
</comment>
<organism evidence="21 22">
    <name type="scientific">Ammonifex thiophilus</name>
    <dbReference type="NCBI Taxonomy" id="444093"/>
    <lineage>
        <taxon>Bacteria</taxon>
        <taxon>Bacillati</taxon>
        <taxon>Bacillota</taxon>
        <taxon>Clostridia</taxon>
        <taxon>Thermoanaerobacterales</taxon>
        <taxon>Thermoanaerobacteraceae</taxon>
        <taxon>Ammonifex</taxon>
    </lineage>
</organism>
<evidence type="ECO:0000256" key="13">
    <source>
        <dbReference type="ARBA" id="ARBA00022833"/>
    </source>
</evidence>
<dbReference type="PANTHER" id="PTHR43622:SF7">
    <property type="entry name" value="3-DEHYDROQUINATE SYNTHASE, CHLOROPLASTIC"/>
    <property type="match status" value="1"/>
</dbReference>
<comment type="catalytic activity">
    <reaction evidence="1 18">
        <text>7-phospho-2-dehydro-3-deoxy-D-arabino-heptonate = 3-dehydroquinate + phosphate</text>
        <dbReference type="Rhea" id="RHEA:21968"/>
        <dbReference type="ChEBI" id="CHEBI:32364"/>
        <dbReference type="ChEBI" id="CHEBI:43474"/>
        <dbReference type="ChEBI" id="CHEBI:58394"/>
        <dbReference type="EC" id="4.2.3.4"/>
    </reaction>
</comment>
<comment type="cofactor">
    <cofactor evidence="3">
        <name>Zn(2+)</name>
        <dbReference type="ChEBI" id="CHEBI:29105"/>
    </cofactor>
</comment>
<evidence type="ECO:0000259" key="19">
    <source>
        <dbReference type="Pfam" id="PF01761"/>
    </source>
</evidence>
<evidence type="ECO:0000256" key="10">
    <source>
        <dbReference type="ARBA" id="ARBA00022605"/>
    </source>
</evidence>
<dbReference type="InterPro" id="IPR016037">
    <property type="entry name" value="DHQ_synth_AroB"/>
</dbReference>
<feature type="binding site" evidence="18">
    <location>
        <position position="248"/>
    </location>
    <ligand>
        <name>Zn(2+)</name>
        <dbReference type="ChEBI" id="CHEBI:29105"/>
    </ligand>
</feature>
<keyword evidence="9 18" id="KW-0963">Cytoplasm</keyword>
<dbReference type="GO" id="GO:0005737">
    <property type="term" value="C:cytoplasm"/>
    <property type="evidence" value="ECO:0007669"/>
    <property type="project" value="UniProtKB-SubCell"/>
</dbReference>
<evidence type="ECO:0000256" key="15">
    <source>
        <dbReference type="ARBA" id="ARBA00023141"/>
    </source>
</evidence>
<feature type="binding site" evidence="18">
    <location>
        <position position="185"/>
    </location>
    <ligand>
        <name>Zn(2+)</name>
        <dbReference type="ChEBI" id="CHEBI:29105"/>
    </ligand>
</feature>
<dbReference type="GO" id="GO:0009423">
    <property type="term" value="P:chorismate biosynthetic process"/>
    <property type="evidence" value="ECO:0007669"/>
    <property type="project" value="UniProtKB-UniRule"/>
</dbReference>
<keyword evidence="12 18" id="KW-0547">Nucleotide-binding</keyword>
<dbReference type="FunFam" id="3.40.50.1970:FF:000007">
    <property type="entry name" value="Pentafunctional AROM polypeptide"/>
    <property type="match status" value="1"/>
</dbReference>
<keyword evidence="11 18" id="KW-0479">Metal-binding</keyword>
<evidence type="ECO:0000256" key="18">
    <source>
        <dbReference type="HAMAP-Rule" id="MF_00110"/>
    </source>
</evidence>
<dbReference type="GO" id="GO:0003856">
    <property type="term" value="F:3-dehydroquinate synthase activity"/>
    <property type="evidence" value="ECO:0007669"/>
    <property type="project" value="UniProtKB-UniRule"/>
</dbReference>
<dbReference type="EMBL" id="QSLN01000016">
    <property type="protein sequence ID" value="RDV81748.1"/>
    <property type="molecule type" value="Genomic_DNA"/>
</dbReference>
<evidence type="ECO:0000256" key="16">
    <source>
        <dbReference type="ARBA" id="ARBA00023239"/>
    </source>
</evidence>
<dbReference type="EC" id="4.2.3.4" evidence="7 18"/>
<evidence type="ECO:0000256" key="17">
    <source>
        <dbReference type="ARBA" id="ARBA00023285"/>
    </source>
</evidence>
<evidence type="ECO:0000256" key="6">
    <source>
        <dbReference type="ARBA" id="ARBA00005412"/>
    </source>
</evidence>
<feature type="binding site" evidence="18">
    <location>
        <position position="152"/>
    </location>
    <ligand>
        <name>NAD(+)</name>
        <dbReference type="ChEBI" id="CHEBI:57540"/>
    </ligand>
</feature>
<dbReference type="Gene3D" id="1.20.1090.10">
    <property type="entry name" value="Dehydroquinate synthase-like - alpha domain"/>
    <property type="match status" value="1"/>
</dbReference>
<comment type="cofactor">
    <cofactor evidence="18">
        <name>Co(2+)</name>
        <dbReference type="ChEBI" id="CHEBI:48828"/>
    </cofactor>
    <cofactor evidence="18">
        <name>Zn(2+)</name>
        <dbReference type="ChEBI" id="CHEBI:29105"/>
    </cofactor>
    <text evidence="18">Binds 1 divalent metal cation per subunit. Can use either Co(2+) or Zn(2+).</text>
</comment>
<reference evidence="21 22" key="1">
    <citation type="submission" date="2018-08" db="EMBL/GenBank/DDBJ databases">
        <title>Form III RuBisCO-mediated autotrophy in Thermodesulfobium bacteria.</title>
        <authorList>
            <person name="Toshchakov S.V."/>
            <person name="Kublanov I.V."/>
            <person name="Frolov E."/>
            <person name="Bonch-Osmolovskaya E.A."/>
            <person name="Tourova T.P."/>
            <person name="Chernych N.A."/>
            <person name="Lebedinsky A.V."/>
        </authorList>
    </citation>
    <scope>NUCLEOTIDE SEQUENCE [LARGE SCALE GENOMIC DNA]</scope>
    <source>
        <strain evidence="21 22">SR</strain>
    </source>
</reference>
<dbReference type="InterPro" id="IPR030960">
    <property type="entry name" value="DHQS/DOIS_N"/>
</dbReference>
<dbReference type="CDD" id="cd08195">
    <property type="entry name" value="DHQS"/>
    <property type="match status" value="1"/>
</dbReference>
<comment type="caution">
    <text evidence="18">Lacks conserved residue(s) required for the propagation of feature annotation.</text>
</comment>
<feature type="binding site" evidence="18">
    <location>
        <begin position="106"/>
        <end position="110"/>
    </location>
    <ligand>
        <name>NAD(+)</name>
        <dbReference type="ChEBI" id="CHEBI:57540"/>
    </ligand>
</feature>
<keyword evidence="14 18" id="KW-0520">NAD</keyword>
<dbReference type="InterPro" id="IPR056179">
    <property type="entry name" value="DHQS_C"/>
</dbReference>
<dbReference type="NCBIfam" id="TIGR01357">
    <property type="entry name" value="aroB"/>
    <property type="match status" value="1"/>
</dbReference>
<feature type="binding site" evidence="18">
    <location>
        <position position="143"/>
    </location>
    <ligand>
        <name>NAD(+)</name>
        <dbReference type="ChEBI" id="CHEBI:57540"/>
    </ligand>
</feature>
<evidence type="ECO:0000259" key="20">
    <source>
        <dbReference type="Pfam" id="PF24621"/>
    </source>
</evidence>
<comment type="subcellular location">
    <subcellularLocation>
        <location evidence="4 18">Cytoplasm</location>
    </subcellularLocation>
</comment>
<keyword evidence="10 18" id="KW-0028">Amino-acid biosynthesis</keyword>
<evidence type="ECO:0000256" key="12">
    <source>
        <dbReference type="ARBA" id="ARBA00022741"/>
    </source>
</evidence>
<feature type="binding site" evidence="18">
    <location>
        <begin position="72"/>
        <end position="77"/>
    </location>
    <ligand>
        <name>NAD(+)</name>
        <dbReference type="ChEBI" id="CHEBI:57540"/>
    </ligand>
</feature>
<dbReference type="OrthoDB" id="9806583at2"/>
<evidence type="ECO:0000256" key="7">
    <source>
        <dbReference type="ARBA" id="ARBA00013031"/>
    </source>
</evidence>
<evidence type="ECO:0000313" key="22">
    <source>
        <dbReference type="Proteomes" id="UP000256329"/>
    </source>
</evidence>
<evidence type="ECO:0000256" key="11">
    <source>
        <dbReference type="ARBA" id="ARBA00022723"/>
    </source>
</evidence>
<dbReference type="AlphaFoldDB" id="A0A3D8P1M1"/>
<dbReference type="UniPathway" id="UPA00053">
    <property type="reaction ID" value="UER00085"/>
</dbReference>
<evidence type="ECO:0000256" key="3">
    <source>
        <dbReference type="ARBA" id="ARBA00001947"/>
    </source>
</evidence>
<accession>A0A3D8P1M1</accession>
<evidence type="ECO:0000256" key="14">
    <source>
        <dbReference type="ARBA" id="ARBA00023027"/>
    </source>
</evidence>
<protein>
    <recommendedName>
        <fullName evidence="8 18">3-dehydroquinate synthase</fullName>
        <shortName evidence="18">DHQS</shortName>
        <ecNumber evidence="7 18">4.2.3.4</ecNumber>
    </recommendedName>
</protein>
<dbReference type="GO" id="GO:0009073">
    <property type="term" value="P:aromatic amino acid family biosynthetic process"/>
    <property type="evidence" value="ECO:0007669"/>
    <property type="project" value="UniProtKB-KW"/>
</dbReference>
<keyword evidence="17 18" id="KW-0170">Cobalt</keyword>
<evidence type="ECO:0000256" key="5">
    <source>
        <dbReference type="ARBA" id="ARBA00004661"/>
    </source>
</evidence>
<dbReference type="GO" id="GO:0046872">
    <property type="term" value="F:metal ion binding"/>
    <property type="evidence" value="ECO:0007669"/>
    <property type="project" value="UniProtKB-KW"/>
</dbReference>
<feature type="domain" description="3-dehydroquinate synthase N-terminal" evidence="19">
    <location>
        <begin position="70"/>
        <end position="180"/>
    </location>
</feature>
<dbReference type="PANTHER" id="PTHR43622">
    <property type="entry name" value="3-DEHYDROQUINATE SYNTHASE"/>
    <property type="match status" value="1"/>
</dbReference>
<comment type="caution">
    <text evidence="21">The sequence shown here is derived from an EMBL/GenBank/DDBJ whole genome shotgun (WGS) entry which is preliminary data.</text>
</comment>
<comment type="similarity">
    <text evidence="6 18">Belongs to the sugar phosphate cyclases superfamily. Dehydroquinate synthase family.</text>
</comment>
<proteinExistence type="inferred from homology"/>
<evidence type="ECO:0000256" key="1">
    <source>
        <dbReference type="ARBA" id="ARBA00001393"/>
    </source>
</evidence>
<keyword evidence="16 18" id="KW-0456">Lyase</keyword>
<dbReference type="Pfam" id="PF01761">
    <property type="entry name" value="DHQ_synthase"/>
    <property type="match status" value="1"/>
</dbReference>
<evidence type="ECO:0000256" key="4">
    <source>
        <dbReference type="ARBA" id="ARBA00004496"/>
    </source>
</evidence>
<keyword evidence="22" id="KW-1185">Reference proteome</keyword>
<dbReference type="RefSeq" id="WP_115793142.1">
    <property type="nucleotide sequence ID" value="NZ_QSLN01000016.1"/>
</dbReference>